<reference evidence="1" key="1">
    <citation type="submission" date="2023-04" db="EMBL/GenBank/DDBJ databases">
        <title>Draft Genome sequencing of Naganishia species isolated from polar environments using Oxford Nanopore Technology.</title>
        <authorList>
            <person name="Leo P."/>
            <person name="Venkateswaran K."/>
        </authorList>
    </citation>
    <scope>NUCLEOTIDE SEQUENCE</scope>
    <source>
        <strain evidence="1">DBVPG 5303</strain>
    </source>
</reference>
<evidence type="ECO:0000313" key="2">
    <source>
        <dbReference type="Proteomes" id="UP001234202"/>
    </source>
</evidence>
<proteinExistence type="predicted"/>
<evidence type="ECO:0000313" key="1">
    <source>
        <dbReference type="EMBL" id="KAJ9121965.1"/>
    </source>
</evidence>
<comment type="caution">
    <text evidence="1">The sequence shown here is derived from an EMBL/GenBank/DDBJ whole genome shotgun (WGS) entry which is preliminary data.</text>
</comment>
<name>A0ACC2XEZ9_9TREE</name>
<keyword evidence="2" id="KW-1185">Reference proteome</keyword>
<accession>A0ACC2XEZ9</accession>
<gene>
    <name evidence="1" type="ORF">QFC24_004548</name>
</gene>
<protein>
    <submittedName>
        <fullName evidence="1">Uncharacterized protein</fullName>
    </submittedName>
</protein>
<organism evidence="1 2">
    <name type="scientific">Naganishia onofrii</name>
    <dbReference type="NCBI Taxonomy" id="1851511"/>
    <lineage>
        <taxon>Eukaryota</taxon>
        <taxon>Fungi</taxon>
        <taxon>Dikarya</taxon>
        <taxon>Basidiomycota</taxon>
        <taxon>Agaricomycotina</taxon>
        <taxon>Tremellomycetes</taxon>
        <taxon>Filobasidiales</taxon>
        <taxon>Filobasidiaceae</taxon>
        <taxon>Naganishia</taxon>
    </lineage>
</organism>
<sequence length="545" mass="58715">MPTIPSILSGSLPPAAGPFSVGYLTLTHAPLANQGFVLSSPTIDTRKPSNKVVYGSHNAPPFQRGEGEEGATHGEWKGWEQGHVPALGLRRVEYSVYYPCETPKGWFGRDAAPGGVGWLPRFMNDSSWLRAAFPVLKVLGGRLTIPVYPLAKPLETVQLPPTTTPGSPGSTTTPPLVIFSHGLAGTHLTYSHVCSALASRGYVVLSISHQDGSGPVASIPPSGGGSCGLWAERGGVVRQRKQDGAVEGRDGKGKGVGKVLRGADEVIKGDESTTGGNFKLSYLRYNELDWSPDPQPDVMTLRSLQLDIRVHELYATYRSFHTLATHGASTLPSGLTITAAGTTMVSSEATEWLDKHFGGGKVDTASVDLVGHSFGGGTLLYALEREVPEGEEKLPVRKAVALDPWVDPLPMPAPIKSEKDKPDVPIFVINSPRFTLWSTHFNRLKRLIKQSHGTLVTLLGAGHETFSDFPFLWQPRAAYTLLTTVDELVYAFLRGEVRSYDKVRGKAVDGGVVRTTTVDKAGKETGKQEMVGEWGDVVVHELGRE</sequence>
<dbReference type="Proteomes" id="UP001234202">
    <property type="component" value="Unassembled WGS sequence"/>
</dbReference>
<dbReference type="EMBL" id="JASBWV010000016">
    <property type="protein sequence ID" value="KAJ9121965.1"/>
    <property type="molecule type" value="Genomic_DNA"/>
</dbReference>